<dbReference type="OrthoDB" id="9766909at2"/>
<accession>H0UIT5</accession>
<comment type="catalytic activity">
    <reaction evidence="8">
        <text>[GlcNAc-(1-&gt;4)-Mur2Ac(oyl-L-Ala-gamma-D-Glu-L-Lys-D-Ala-D-Ala)](n)-di-trans,octa-cis-undecaprenyl diphosphate + beta-D-GlcNAc-(1-&gt;4)-Mur2Ac(oyl-L-Ala-gamma-D-Glu-L-Lys-D-Ala-D-Ala)-di-trans,octa-cis-undecaprenyl diphosphate = [GlcNAc-(1-&gt;4)-Mur2Ac(oyl-L-Ala-gamma-D-Glu-L-Lys-D-Ala-D-Ala)](n+1)-di-trans,octa-cis-undecaprenyl diphosphate + di-trans,octa-cis-undecaprenyl diphosphate + H(+)</text>
        <dbReference type="Rhea" id="RHEA:23708"/>
        <dbReference type="Rhea" id="RHEA-COMP:9602"/>
        <dbReference type="Rhea" id="RHEA-COMP:9603"/>
        <dbReference type="ChEBI" id="CHEBI:15378"/>
        <dbReference type="ChEBI" id="CHEBI:58405"/>
        <dbReference type="ChEBI" id="CHEBI:60033"/>
        <dbReference type="ChEBI" id="CHEBI:78435"/>
        <dbReference type="EC" id="2.4.99.28"/>
    </reaction>
</comment>
<keyword evidence="4" id="KW-0808">Transferase</keyword>
<dbReference type="Gene3D" id="3.40.710.10">
    <property type="entry name" value="DD-peptidase/beta-lactamase superfamily"/>
    <property type="match status" value="1"/>
</dbReference>
<evidence type="ECO:0000259" key="11">
    <source>
        <dbReference type="Pfam" id="PF06832"/>
    </source>
</evidence>
<dbReference type="SUPFAM" id="SSF56601">
    <property type="entry name" value="beta-lactamase/transpeptidase-like"/>
    <property type="match status" value="1"/>
</dbReference>
<dbReference type="HOGENOM" id="CLU_006354_7_3_0"/>
<organism evidence="12 13">
    <name type="scientific">Jonquetella anthropi DSM 22815</name>
    <dbReference type="NCBI Taxonomy" id="885272"/>
    <lineage>
        <taxon>Bacteria</taxon>
        <taxon>Thermotogati</taxon>
        <taxon>Synergistota</taxon>
        <taxon>Synergistia</taxon>
        <taxon>Synergistales</taxon>
        <taxon>Dethiosulfovibrionaceae</taxon>
        <taxon>Jonquetella</taxon>
    </lineage>
</organism>
<keyword evidence="13" id="KW-1185">Reference proteome</keyword>
<feature type="domain" description="Penicillin-binding C-terminal" evidence="11">
    <location>
        <begin position="640"/>
        <end position="719"/>
    </location>
</feature>
<keyword evidence="3" id="KW-0328">Glycosyltransferase</keyword>
<evidence type="ECO:0000313" key="13">
    <source>
        <dbReference type="Proteomes" id="UP000003806"/>
    </source>
</evidence>
<dbReference type="SUPFAM" id="SSF53955">
    <property type="entry name" value="Lysozyme-like"/>
    <property type="match status" value="1"/>
</dbReference>
<evidence type="ECO:0000256" key="5">
    <source>
        <dbReference type="ARBA" id="ARBA00022801"/>
    </source>
</evidence>
<dbReference type="RefSeq" id="WP_008520146.1">
    <property type="nucleotide sequence ID" value="NZ_CM001376.1"/>
</dbReference>
<dbReference type="InterPro" id="IPR050396">
    <property type="entry name" value="Glycosyltr_51/Transpeptidase"/>
</dbReference>
<evidence type="ECO:0000256" key="2">
    <source>
        <dbReference type="ARBA" id="ARBA00022670"/>
    </source>
</evidence>
<dbReference type="InterPro" id="IPR009647">
    <property type="entry name" value="PBP_C"/>
</dbReference>
<sequence length="741" mass="80995">MSKARKRLFILGVLAASALLSFWGWRRLGSLELVEARLASWPASQVVRSRDGTIIGMSLSADGEFCVPVPLSSMGKLMPRLTVLVEDKRFWRHGGVDWQGLASAAVDWAFRGRRRGGSTITTQVIRMAYPAPRTLGTKIREFAQADTLERRLKKEQILELYLNRAPFGSNIRGVEAAAQMWFGRTCQHLTAAQAALLVGMVKAPTAYRPDLNPQAAKRRRDLILSMAKDAGIIDSFQYQCALDEALPSRLLQPPSQELLFCQAVTDRLIGQDVTTTLDRSCQKIVRSALETALAHQPPEVTAAAVLLENETGAVRALVPNARWGSGNSGQWVDCSSALRSPGSSLKPFVYAMAFERGVLTPGLLMADTPLGMGGRTPRNFDKLYRGPVSAKRALNDSLNVPAVRALRAVSADELLRRMRRAGLENIKKEADWYGDSLVLGGCEVSPLQLAEACTVFARLGERISPVFEAGRTGAVEQVFTPQAAWLVTDCLSDPSRLPITLRSVDALRGKFAFKTGTSYGLRDAWTAVWNGRWTLVVWLGDPTGRPHSTLVGLSAAVPAASQIFRHLPEGWPVPRPEGLERRSVCSLSGLPPSPACATRTSDWYIPAVSPSGVCQMHRYHGGRVVTVWPKELSRYMSGRDRPGQMIVASPLDGADYLYYEQGSKLALRCEGAGQVHWFVDGQFVGTSPSGTDSVMWPMKPGKHEATVMDGTGRKRSVSFTVSSIFSEPGELQELVPEPSKP</sequence>
<feature type="domain" description="Glycosyl transferase family 51" evidence="10">
    <location>
        <begin position="68"/>
        <end position="225"/>
    </location>
</feature>
<dbReference type="Proteomes" id="UP000003806">
    <property type="component" value="Chromosome"/>
</dbReference>
<evidence type="ECO:0000256" key="4">
    <source>
        <dbReference type="ARBA" id="ARBA00022679"/>
    </source>
</evidence>
<evidence type="ECO:0000259" key="9">
    <source>
        <dbReference type="Pfam" id="PF00905"/>
    </source>
</evidence>
<evidence type="ECO:0000313" key="12">
    <source>
        <dbReference type="EMBL" id="EHM12729.1"/>
    </source>
</evidence>
<keyword evidence="6" id="KW-0511">Multifunctional enzyme</keyword>
<dbReference type="InterPro" id="IPR001460">
    <property type="entry name" value="PCN-bd_Tpept"/>
</dbReference>
<dbReference type="Gene3D" id="1.10.3810.10">
    <property type="entry name" value="Biosynthetic peptidoglycan transglycosylase-like"/>
    <property type="match status" value="1"/>
</dbReference>
<protein>
    <recommendedName>
        <fullName evidence="7">peptidoglycan glycosyltransferase</fullName>
        <ecNumber evidence="7">2.4.99.28</ecNumber>
    </recommendedName>
</protein>
<dbReference type="GO" id="GO:0004180">
    <property type="term" value="F:carboxypeptidase activity"/>
    <property type="evidence" value="ECO:0007669"/>
    <property type="project" value="UniProtKB-KW"/>
</dbReference>
<keyword evidence="5" id="KW-0378">Hydrolase</keyword>
<evidence type="ECO:0000259" key="10">
    <source>
        <dbReference type="Pfam" id="PF00912"/>
    </source>
</evidence>
<dbReference type="InterPro" id="IPR012338">
    <property type="entry name" value="Beta-lactam/transpept-like"/>
</dbReference>
<gene>
    <name evidence="12" type="ORF">JonanDRAFT_0310</name>
</gene>
<evidence type="ECO:0000256" key="3">
    <source>
        <dbReference type="ARBA" id="ARBA00022676"/>
    </source>
</evidence>
<keyword evidence="1" id="KW-0121">Carboxypeptidase</keyword>
<dbReference type="STRING" id="885272.JonanDRAFT_0310"/>
<dbReference type="NCBIfam" id="TIGR02073">
    <property type="entry name" value="PBP_1c"/>
    <property type="match status" value="1"/>
</dbReference>
<feature type="domain" description="Penicillin-binding protein transpeptidase" evidence="9">
    <location>
        <begin position="303"/>
        <end position="518"/>
    </location>
</feature>
<dbReference type="EC" id="2.4.99.28" evidence="7"/>
<dbReference type="AlphaFoldDB" id="H0UIT5"/>
<dbReference type="Pfam" id="PF06832">
    <property type="entry name" value="BiPBP_C"/>
    <property type="match status" value="1"/>
</dbReference>
<reference evidence="12 13" key="1">
    <citation type="submission" date="2011-11" db="EMBL/GenBank/DDBJ databases">
        <title>The Noncontiguous Finished genome of Jonquetella anthropi DSM 22815.</title>
        <authorList>
            <consortium name="US DOE Joint Genome Institute (JGI-PGF)"/>
            <person name="Lucas S."/>
            <person name="Copeland A."/>
            <person name="Lapidus A."/>
            <person name="Glavina del Rio T."/>
            <person name="Dalin E."/>
            <person name="Tice H."/>
            <person name="Bruce D."/>
            <person name="Goodwin L."/>
            <person name="Pitluck S."/>
            <person name="Peters L."/>
            <person name="Mikhailova N."/>
            <person name="Held B."/>
            <person name="Kyrpides N."/>
            <person name="Mavromatis K."/>
            <person name="Ivanova N."/>
            <person name="Markowitz V."/>
            <person name="Cheng J.-F."/>
            <person name="Hugenholtz P."/>
            <person name="Woyke T."/>
            <person name="Wu D."/>
            <person name="Gronow S."/>
            <person name="Wellnitz S."/>
            <person name="Brambilla E."/>
            <person name="Klenk H.-P."/>
            <person name="Eisen J.A."/>
        </authorList>
    </citation>
    <scope>NUCLEOTIDE SEQUENCE [LARGE SCALE GENOMIC DNA]</scope>
    <source>
        <strain evidence="12 13">DSM 22815</strain>
    </source>
</reference>
<dbReference type="EMBL" id="CM001376">
    <property type="protein sequence ID" value="EHM12729.1"/>
    <property type="molecule type" value="Genomic_DNA"/>
</dbReference>
<dbReference type="GO" id="GO:0030288">
    <property type="term" value="C:outer membrane-bounded periplasmic space"/>
    <property type="evidence" value="ECO:0007669"/>
    <property type="project" value="TreeGrafter"/>
</dbReference>
<dbReference type="Pfam" id="PF00905">
    <property type="entry name" value="Transpeptidase"/>
    <property type="match status" value="1"/>
</dbReference>
<evidence type="ECO:0000256" key="8">
    <source>
        <dbReference type="ARBA" id="ARBA00049902"/>
    </source>
</evidence>
<dbReference type="Pfam" id="PF00912">
    <property type="entry name" value="Transgly"/>
    <property type="match status" value="1"/>
</dbReference>
<dbReference type="InterPro" id="IPR011815">
    <property type="entry name" value="PBP_1c"/>
</dbReference>
<dbReference type="GO" id="GO:0009252">
    <property type="term" value="P:peptidoglycan biosynthetic process"/>
    <property type="evidence" value="ECO:0007669"/>
    <property type="project" value="InterPro"/>
</dbReference>
<dbReference type="GO" id="GO:0008658">
    <property type="term" value="F:penicillin binding"/>
    <property type="evidence" value="ECO:0007669"/>
    <property type="project" value="InterPro"/>
</dbReference>
<dbReference type="GO" id="GO:0008955">
    <property type="term" value="F:peptidoglycan glycosyltransferase activity"/>
    <property type="evidence" value="ECO:0007669"/>
    <property type="project" value="UniProtKB-EC"/>
</dbReference>
<keyword evidence="2" id="KW-0645">Protease</keyword>
<dbReference type="eggNOG" id="COG4953">
    <property type="taxonomic scope" value="Bacteria"/>
</dbReference>
<evidence type="ECO:0000256" key="7">
    <source>
        <dbReference type="ARBA" id="ARBA00044770"/>
    </source>
</evidence>
<evidence type="ECO:0000256" key="1">
    <source>
        <dbReference type="ARBA" id="ARBA00022645"/>
    </source>
</evidence>
<name>H0UIT5_9BACT</name>
<proteinExistence type="predicted"/>
<evidence type="ECO:0000256" key="6">
    <source>
        <dbReference type="ARBA" id="ARBA00023268"/>
    </source>
</evidence>
<dbReference type="InterPro" id="IPR023346">
    <property type="entry name" value="Lysozyme-like_dom_sf"/>
</dbReference>
<dbReference type="PANTHER" id="PTHR32282">
    <property type="entry name" value="BINDING PROTEIN TRANSPEPTIDASE, PUTATIVE-RELATED"/>
    <property type="match status" value="1"/>
</dbReference>
<dbReference type="PANTHER" id="PTHR32282:SF15">
    <property type="entry name" value="PENICILLIN-BINDING PROTEIN 1C"/>
    <property type="match status" value="1"/>
</dbReference>
<dbReference type="InterPro" id="IPR001264">
    <property type="entry name" value="Glyco_trans_51"/>
</dbReference>
<dbReference type="GO" id="GO:0006508">
    <property type="term" value="P:proteolysis"/>
    <property type="evidence" value="ECO:0007669"/>
    <property type="project" value="UniProtKB-KW"/>
</dbReference>
<dbReference type="InterPro" id="IPR036950">
    <property type="entry name" value="PBP_transglycosylase"/>
</dbReference>